<sequence length="255" mass="28354">MREAHWPALRIARSRDLSEVCGLGRPESPVYKAGVSGLEILNCFFCCGFSPPPPPAAALPRAPDPTRGYRAPDPTAAPSPPAPTSPRRPSPRAAPLPSPPPARRVPPRHAPAVSGDAPTCNYKIMDNEYSMGYYLTDGIYPEWATLVKSTKEKNGVPLTRKDAHLTKAQEAARKDIQRAFGVLQARFEGRGRDLRRTRQDVPSHRLGEVRALPPLQASFVLMFSYFGGRDMTVKVFDETRYRHHYHDDNAEEDDD</sequence>
<dbReference type="InterPro" id="IPR006912">
    <property type="entry name" value="Harbinger_derived_prot"/>
</dbReference>
<dbReference type="Pfam" id="PF04827">
    <property type="entry name" value="Plant_tran"/>
    <property type="match status" value="1"/>
</dbReference>
<proteinExistence type="predicted"/>
<protein>
    <submittedName>
        <fullName evidence="2">Uncharacterized protein</fullName>
    </submittedName>
</protein>
<dbReference type="EMBL" id="JAUUTY010000005">
    <property type="protein sequence ID" value="KAK1631454.1"/>
    <property type="molecule type" value="Genomic_DNA"/>
</dbReference>
<accession>A0AAD8RVE1</accession>
<dbReference type="AlphaFoldDB" id="A0AAD8RVE1"/>
<reference evidence="2" key="1">
    <citation type="submission" date="2023-07" db="EMBL/GenBank/DDBJ databases">
        <title>A chromosome-level genome assembly of Lolium multiflorum.</title>
        <authorList>
            <person name="Chen Y."/>
            <person name="Copetti D."/>
            <person name="Kolliker R."/>
            <person name="Studer B."/>
        </authorList>
    </citation>
    <scope>NUCLEOTIDE SEQUENCE</scope>
    <source>
        <strain evidence="2">02402/16</strain>
        <tissue evidence="2">Leaf</tissue>
    </source>
</reference>
<evidence type="ECO:0000256" key="1">
    <source>
        <dbReference type="SAM" id="MobiDB-lite"/>
    </source>
</evidence>
<gene>
    <name evidence="2" type="ORF">QYE76_005769</name>
</gene>
<comment type="caution">
    <text evidence="2">The sequence shown here is derived from an EMBL/GenBank/DDBJ whole genome shotgun (WGS) entry which is preliminary data.</text>
</comment>
<feature type="compositionally biased region" description="Pro residues" evidence="1">
    <location>
        <begin position="75"/>
        <end position="104"/>
    </location>
</feature>
<evidence type="ECO:0000313" key="3">
    <source>
        <dbReference type="Proteomes" id="UP001231189"/>
    </source>
</evidence>
<dbReference type="PANTHER" id="PTHR47150">
    <property type="entry name" value="OS12G0169200 PROTEIN"/>
    <property type="match status" value="1"/>
</dbReference>
<dbReference type="Proteomes" id="UP001231189">
    <property type="component" value="Unassembled WGS sequence"/>
</dbReference>
<organism evidence="2 3">
    <name type="scientific">Lolium multiflorum</name>
    <name type="common">Italian ryegrass</name>
    <name type="synonym">Lolium perenne subsp. multiflorum</name>
    <dbReference type="NCBI Taxonomy" id="4521"/>
    <lineage>
        <taxon>Eukaryota</taxon>
        <taxon>Viridiplantae</taxon>
        <taxon>Streptophyta</taxon>
        <taxon>Embryophyta</taxon>
        <taxon>Tracheophyta</taxon>
        <taxon>Spermatophyta</taxon>
        <taxon>Magnoliopsida</taxon>
        <taxon>Liliopsida</taxon>
        <taxon>Poales</taxon>
        <taxon>Poaceae</taxon>
        <taxon>BOP clade</taxon>
        <taxon>Pooideae</taxon>
        <taxon>Poodae</taxon>
        <taxon>Poeae</taxon>
        <taxon>Poeae Chloroplast Group 2 (Poeae type)</taxon>
        <taxon>Loliodinae</taxon>
        <taxon>Loliinae</taxon>
        <taxon>Lolium</taxon>
    </lineage>
</organism>
<name>A0AAD8RVE1_LOLMU</name>
<evidence type="ECO:0000313" key="2">
    <source>
        <dbReference type="EMBL" id="KAK1631454.1"/>
    </source>
</evidence>
<dbReference type="PANTHER" id="PTHR47150:SF6">
    <property type="entry name" value="OS01G0872900 PROTEIN"/>
    <property type="match status" value="1"/>
</dbReference>
<feature type="region of interest" description="Disordered" evidence="1">
    <location>
        <begin position="57"/>
        <end position="117"/>
    </location>
</feature>
<keyword evidence="3" id="KW-1185">Reference proteome</keyword>